<dbReference type="STRING" id="9669.ENSMPUP00000015607"/>
<dbReference type="InterPro" id="IPR043155">
    <property type="entry name" value="VPS33_dom3b"/>
</dbReference>
<dbReference type="eggNOG" id="KOG1302">
    <property type="taxonomic scope" value="Eukaryota"/>
</dbReference>
<evidence type="ECO:0000256" key="6">
    <source>
        <dbReference type="SAM" id="SignalP"/>
    </source>
</evidence>
<dbReference type="EMBL" id="AEYP01058951">
    <property type="status" value="NOT_ANNOTATED_CDS"/>
    <property type="molecule type" value="Genomic_DNA"/>
</dbReference>
<feature type="chain" id="PRO_5004045855" evidence="6">
    <location>
        <begin position="21"/>
        <end position="265"/>
    </location>
</feature>
<protein>
    <submittedName>
        <fullName evidence="7">Uncharacterized protein</fullName>
    </submittedName>
</protein>
<dbReference type="FunFam" id="3.90.830.10:FF:000004">
    <property type="entry name" value="vacuolar protein sorting-associated protein 33B isoform X1"/>
    <property type="match status" value="1"/>
</dbReference>
<dbReference type="GeneTree" id="ENSGT00940000156813"/>
<evidence type="ECO:0000256" key="2">
    <source>
        <dbReference type="ARBA" id="ARBA00004492"/>
    </source>
</evidence>
<keyword evidence="5" id="KW-0813">Transport</keyword>
<evidence type="ECO:0000256" key="3">
    <source>
        <dbReference type="ARBA" id="ARBA00004630"/>
    </source>
</evidence>
<dbReference type="InterPro" id="IPR036045">
    <property type="entry name" value="Sec1-like_sf"/>
</dbReference>
<dbReference type="Gene3D" id="1.25.40.850">
    <property type="match status" value="1"/>
</dbReference>
<evidence type="ECO:0000256" key="1">
    <source>
        <dbReference type="ARBA" id="ARBA00004132"/>
    </source>
</evidence>
<dbReference type="GO" id="GO:0016192">
    <property type="term" value="P:vesicle-mediated transport"/>
    <property type="evidence" value="ECO:0007669"/>
    <property type="project" value="InterPro"/>
</dbReference>
<dbReference type="PANTHER" id="PTHR11679">
    <property type="entry name" value="VESICLE PROTEIN SORTING-ASSOCIATED"/>
    <property type="match status" value="1"/>
</dbReference>
<dbReference type="GO" id="GO:0030136">
    <property type="term" value="C:clathrin-coated vesicle"/>
    <property type="evidence" value="ECO:0007669"/>
    <property type="project" value="UniProtKB-SubCell"/>
</dbReference>
<dbReference type="InterPro" id="IPR001619">
    <property type="entry name" value="Sec1-like"/>
</dbReference>
<dbReference type="AlphaFoldDB" id="M3YW97"/>
<accession>M3YW97</accession>
<dbReference type="Gene3D" id="3.90.830.10">
    <property type="entry name" value="Syntaxin Binding Protein 1, Chain A, domain 2"/>
    <property type="match status" value="1"/>
</dbReference>
<keyword evidence="6" id="KW-0732">Signal</keyword>
<proteinExistence type="inferred from homology"/>
<keyword evidence="5" id="KW-0653">Protein transport</keyword>
<name>M3YW97_MUSPF</name>
<dbReference type="GO" id="GO:0005765">
    <property type="term" value="C:lysosomal membrane"/>
    <property type="evidence" value="ECO:0007669"/>
    <property type="project" value="UniProtKB-SubCell"/>
</dbReference>
<comment type="subcellular location">
    <subcellularLocation>
        <location evidence="1">Cytoplasmic vesicle</location>
        <location evidence="1">Clathrin-coated vesicle</location>
    </subcellularLocation>
    <subcellularLocation>
        <location evidence="2">Late endosome membrane</location>
        <topology evidence="2">Peripheral membrane protein</topology>
        <orientation evidence="2">Cytoplasmic side</orientation>
    </subcellularLocation>
    <subcellularLocation>
        <location evidence="3">Lysosome membrane</location>
        <topology evidence="3">Peripheral membrane protein</topology>
        <orientation evidence="3">Cytoplasmic side</orientation>
    </subcellularLocation>
</comment>
<feature type="signal peptide" evidence="6">
    <location>
        <begin position="1"/>
        <end position="20"/>
    </location>
</feature>
<reference evidence="7" key="1">
    <citation type="submission" date="2024-06" db="UniProtKB">
        <authorList>
            <consortium name="Ensembl"/>
        </authorList>
    </citation>
    <scope>IDENTIFICATION</scope>
</reference>
<dbReference type="GO" id="GO:0031902">
    <property type="term" value="C:late endosome membrane"/>
    <property type="evidence" value="ECO:0007669"/>
    <property type="project" value="UniProtKB-SubCell"/>
</dbReference>
<dbReference type="GO" id="GO:0015031">
    <property type="term" value="P:protein transport"/>
    <property type="evidence" value="ECO:0007669"/>
    <property type="project" value="UniProtKB-KW"/>
</dbReference>
<evidence type="ECO:0000256" key="4">
    <source>
        <dbReference type="ARBA" id="ARBA00009884"/>
    </source>
</evidence>
<dbReference type="OMA" id="QMSYELW"/>
<dbReference type="Pfam" id="PF00995">
    <property type="entry name" value="Sec1"/>
    <property type="match status" value="1"/>
</dbReference>
<dbReference type="EMBL" id="AEYP01058950">
    <property type="status" value="NOT_ANNOTATED_CDS"/>
    <property type="molecule type" value="Genomic_DNA"/>
</dbReference>
<dbReference type="InParanoid" id="M3YW97"/>
<dbReference type="Ensembl" id="ENSMPUT00000015848.1">
    <property type="protein sequence ID" value="ENSMPUP00000015607.1"/>
    <property type="gene ID" value="ENSMPUG00000015716.1"/>
</dbReference>
<evidence type="ECO:0000313" key="7">
    <source>
        <dbReference type="Ensembl" id="ENSMPUP00000015607.1"/>
    </source>
</evidence>
<dbReference type="HOGENOM" id="CLU_1049565_0_0_1"/>
<dbReference type="SUPFAM" id="SSF56815">
    <property type="entry name" value="Sec1/munc18-like (SM) proteins"/>
    <property type="match status" value="1"/>
</dbReference>
<organism evidence="7">
    <name type="scientific">Mustela putorius furo</name>
    <name type="common">European domestic ferret</name>
    <name type="synonym">Mustela furo</name>
    <dbReference type="NCBI Taxonomy" id="9669"/>
    <lineage>
        <taxon>Eukaryota</taxon>
        <taxon>Metazoa</taxon>
        <taxon>Chordata</taxon>
        <taxon>Craniata</taxon>
        <taxon>Vertebrata</taxon>
        <taxon>Euteleostomi</taxon>
        <taxon>Mammalia</taxon>
        <taxon>Eutheria</taxon>
        <taxon>Laurasiatheria</taxon>
        <taxon>Carnivora</taxon>
        <taxon>Caniformia</taxon>
        <taxon>Musteloidea</taxon>
        <taxon>Mustelidae</taxon>
        <taxon>Mustelinae</taxon>
        <taxon>Mustela</taxon>
    </lineage>
</organism>
<dbReference type="InterPro" id="IPR043127">
    <property type="entry name" value="Sec-1-like_dom3a"/>
</dbReference>
<comment type="similarity">
    <text evidence="4">Belongs to the STXBP/unc-18/SEC1 family.</text>
</comment>
<sequence>MGVPWVVVLIISCPLGGRRGVTRKRGDFGRGGLQKGPDTRLRVSWSPQMSYELWRKLEEEEDGETKGRRPEIGHVFLLDRDVDFVTALCSQVVYEGLVDDTFRVKCGSVDFGPEVTSSDRSLKVLLNAEDKVFNEIRNEHFSNVFGFLSQKARNLQAQYDRRRGMDIKQMKNFVSQELKGLKQEHRLLSVHIGACESIMKKKTKQDFQELIKTEHALLEGFNIRESTSYIEEHIDRQVSPIESLRLMCLLSITENGELLQPKMPD</sequence>
<evidence type="ECO:0000256" key="5">
    <source>
        <dbReference type="ARBA" id="ARBA00022927"/>
    </source>
</evidence>